<reference evidence="3" key="3">
    <citation type="submission" date="2018-05" db="EMBL/GenBank/DDBJ databases">
        <authorList>
            <person name="Lu D."/>
        </authorList>
    </citation>
    <scope>NUCLEOTIDE SEQUENCE [LARGE SCALE GENOMIC DNA]</scope>
    <source>
        <strain evidence="3">ZY111</strain>
    </source>
</reference>
<protein>
    <submittedName>
        <fullName evidence="2">Glycosyl transferase family 1</fullName>
    </submittedName>
</protein>
<dbReference type="PANTHER" id="PTHR45947:SF3">
    <property type="entry name" value="SULFOQUINOVOSYL TRANSFERASE SQD2"/>
    <property type="match status" value="1"/>
</dbReference>
<feature type="domain" description="Glycosyl transferase family 1" evidence="1">
    <location>
        <begin position="162"/>
        <end position="317"/>
    </location>
</feature>
<dbReference type="OrthoDB" id="139410at2"/>
<comment type="caution">
    <text evidence="2">The sequence shown here is derived from an EMBL/GenBank/DDBJ whole genome shotgun (WGS) entry which is preliminary data.</text>
</comment>
<accession>A0A2U2X4U7</accession>
<keyword evidence="2" id="KW-0808">Transferase</keyword>
<organism evidence="2 3">
    <name type="scientific">Algibacter marinivivus</name>
    <dbReference type="NCBI Taxonomy" id="2100723"/>
    <lineage>
        <taxon>Bacteria</taxon>
        <taxon>Pseudomonadati</taxon>
        <taxon>Bacteroidota</taxon>
        <taxon>Flavobacteriia</taxon>
        <taxon>Flavobacteriales</taxon>
        <taxon>Flavobacteriaceae</taxon>
        <taxon>Algibacter</taxon>
    </lineage>
</organism>
<dbReference type="PANTHER" id="PTHR45947">
    <property type="entry name" value="SULFOQUINOVOSYL TRANSFERASE SQD2"/>
    <property type="match status" value="1"/>
</dbReference>
<dbReference type="GO" id="GO:0016757">
    <property type="term" value="F:glycosyltransferase activity"/>
    <property type="evidence" value="ECO:0007669"/>
    <property type="project" value="InterPro"/>
</dbReference>
<dbReference type="Pfam" id="PF00534">
    <property type="entry name" value="Glycos_transf_1"/>
    <property type="match status" value="1"/>
</dbReference>
<reference evidence="3" key="2">
    <citation type="submission" date="2018-05" db="EMBL/GenBank/DDBJ databases">
        <title>Algibacter marinivivus sp. nov., isolated from sample around a algae.</title>
        <authorList>
            <person name="Lu D."/>
        </authorList>
    </citation>
    <scope>NUCLEOTIDE SEQUENCE [LARGE SCALE GENOMIC DNA]</scope>
    <source>
        <strain evidence="3">ZY111</strain>
    </source>
</reference>
<dbReference type="SUPFAM" id="SSF53756">
    <property type="entry name" value="UDP-Glycosyltransferase/glycogen phosphorylase"/>
    <property type="match status" value="1"/>
</dbReference>
<dbReference type="InterPro" id="IPR050194">
    <property type="entry name" value="Glycosyltransferase_grp1"/>
</dbReference>
<evidence type="ECO:0000259" key="1">
    <source>
        <dbReference type="Pfam" id="PF00534"/>
    </source>
</evidence>
<dbReference type="EMBL" id="QFRI01000002">
    <property type="protein sequence ID" value="PWH82789.1"/>
    <property type="molecule type" value="Genomic_DNA"/>
</dbReference>
<evidence type="ECO:0000313" key="3">
    <source>
        <dbReference type="Proteomes" id="UP000245375"/>
    </source>
</evidence>
<keyword evidence="3" id="KW-1185">Reference proteome</keyword>
<dbReference type="Proteomes" id="UP000245375">
    <property type="component" value="Unassembled WGS sequence"/>
</dbReference>
<name>A0A2U2X4U7_9FLAO</name>
<proteinExistence type="predicted"/>
<dbReference type="CDD" id="cd03801">
    <property type="entry name" value="GT4_PimA-like"/>
    <property type="match status" value="1"/>
</dbReference>
<dbReference type="Gene3D" id="3.40.50.2000">
    <property type="entry name" value="Glycogen Phosphorylase B"/>
    <property type="match status" value="2"/>
</dbReference>
<dbReference type="RefSeq" id="WP_109353144.1">
    <property type="nucleotide sequence ID" value="NZ_QFRI01000002.1"/>
</dbReference>
<dbReference type="InterPro" id="IPR001296">
    <property type="entry name" value="Glyco_trans_1"/>
</dbReference>
<dbReference type="AlphaFoldDB" id="A0A2U2X4U7"/>
<gene>
    <name evidence="2" type="ORF">DIS18_11200</name>
</gene>
<evidence type="ECO:0000313" key="2">
    <source>
        <dbReference type="EMBL" id="PWH82789.1"/>
    </source>
</evidence>
<sequence>MKTLIYIGNKSGVKEGANLTSIDILGKLLKESGYNIYCASSKKNLVIRLLDMIWTCFRYRKQADYVLIDTYSTLNFYYAYFVSQWCRVLKLKYIPILHGGSLPNRLKNTPRLSKAIFNNAYVNIAPSAYTESNFKSLGYNNIVCIPNSIEIKNYLFKERTFDSIKLLWVRSFSKIYNPLLAIDVLKVLKDKNIEAELCMVGPDGDGSLLETKKHAEKLGVKVDFRGKLTKQEWIKLSKNFNIFINTTNFDNMPVSVIEAMALGLPVVSTNVGGLSFLIQHNKNGFLVESGASNLFVDTIINLTNSPEKTNQIAKEGRDYVEQFDWEIVKNHWIKLLK</sequence>
<reference evidence="2 3" key="1">
    <citation type="submission" date="2018-05" db="EMBL/GenBank/DDBJ databases">
        <title>Algibacter marinivivus sp. nov., isolated from sample around a algae.</title>
        <authorList>
            <person name="Zhong X."/>
        </authorList>
    </citation>
    <scope>NUCLEOTIDE SEQUENCE [LARGE SCALE GENOMIC DNA]</scope>
    <source>
        <strain evidence="2 3">ZY111</strain>
    </source>
</reference>